<accession>M0KUQ6</accession>
<dbReference type="EMBL" id="AOLS01000019">
    <property type="protein sequence ID" value="EMA23954.1"/>
    <property type="molecule type" value="Genomic_DNA"/>
</dbReference>
<evidence type="ECO:0000313" key="1">
    <source>
        <dbReference type="EMBL" id="EMA23954.1"/>
    </source>
</evidence>
<keyword evidence="2" id="KW-1185">Reference proteome</keyword>
<dbReference type="RefSeq" id="WP_007188115.1">
    <property type="nucleotide sequence ID" value="NZ_AOLS01000019.1"/>
</dbReference>
<evidence type="ECO:0000313" key="2">
    <source>
        <dbReference type="Proteomes" id="UP000011687"/>
    </source>
</evidence>
<organism evidence="1 2">
    <name type="scientific">Haloarcula marismortui ATCC 33799</name>
    <dbReference type="NCBI Taxonomy" id="662475"/>
    <lineage>
        <taxon>Archaea</taxon>
        <taxon>Methanobacteriati</taxon>
        <taxon>Methanobacteriota</taxon>
        <taxon>Stenosarchaea group</taxon>
        <taxon>Halobacteria</taxon>
        <taxon>Halobacteriales</taxon>
        <taxon>Haloarculaceae</taxon>
        <taxon>Haloarcula</taxon>
    </lineage>
</organism>
<protein>
    <submittedName>
        <fullName evidence="1">Uncharacterized protein</fullName>
    </submittedName>
</protein>
<reference evidence="1 2" key="1">
    <citation type="journal article" date="2014" name="PLoS Genet.">
        <title>Phylogenetically driven sequencing of extremely halophilic archaea reveals strategies for static and dynamic osmo-response.</title>
        <authorList>
            <person name="Becker E.A."/>
            <person name="Seitzer P.M."/>
            <person name="Tritt A."/>
            <person name="Larsen D."/>
            <person name="Krusor M."/>
            <person name="Yao A.I."/>
            <person name="Wu D."/>
            <person name="Madern D."/>
            <person name="Eisen J.A."/>
            <person name="Darling A.E."/>
            <person name="Facciotti M.T."/>
        </authorList>
    </citation>
    <scope>NUCLEOTIDE SEQUENCE [LARGE SCALE GENOMIC DNA]</scope>
    <source>
        <strain evidence="1 2">ATCC 33799</strain>
    </source>
</reference>
<name>M0KUQ6_9EURY</name>
<dbReference type="Proteomes" id="UP000011687">
    <property type="component" value="Unassembled WGS sequence"/>
</dbReference>
<dbReference type="AlphaFoldDB" id="M0KUQ6"/>
<comment type="caution">
    <text evidence="1">The sequence shown here is derived from an EMBL/GenBank/DDBJ whole genome shotgun (WGS) entry which is preliminary data.</text>
</comment>
<proteinExistence type="predicted"/>
<sequence>MNDYTTQFIEQPIPWLKALAVCFNGQWIENGDTVGLTVSRDGFATDVELDAVDQVLSVSHQSGHTIQWKAPLKACRLTQRTDDSQLLTKLAATCGERDSEPNVRSLAVWGPRARFRGGTLKMTEPEVDAEQKVLSRIVERI</sequence>
<gene>
    <name evidence="1" type="ORF">C435_03508</name>
</gene>